<protein>
    <submittedName>
        <fullName evidence="2">Dcs5</fullName>
    </submittedName>
    <submittedName>
        <fullName evidence="3">DcsE</fullName>
    </submittedName>
</protein>
<reference evidence="2" key="3">
    <citation type="journal article" date="2011" name="Res. Microbiol.">
        <title>Sequence analysis of serotype-specific synthesis regions II of Haemophilus influenzae serotypes c and d: evidence for common ancestry of capsule synthesis in Pasteurellaceae and Neisseria meningitidis.</title>
        <authorList>
            <person name="Lam T.T."/>
            <person name="Claus H."/>
            <person name="Frosch M."/>
            <person name="Vogel U."/>
        </authorList>
    </citation>
    <scope>NUCLEOTIDE SEQUENCE</scope>
    <source>
        <strain evidence="2">ATCC 9008</strain>
    </source>
</reference>
<reference evidence="3" key="1">
    <citation type="submission" date="2010-07" db="EMBL/GenBank/DDBJ databases">
        <title>Real-time PCR assays for detection of Haemophilus influenzae serotypes a-f and sequencing of serotype c, d, and e capsule biosynthesis regions.</title>
        <authorList>
            <person name="Dolan J.M."/>
            <person name="Hatcher C.P."/>
            <person name="Satterfield D."/>
            <person name="Mair R."/>
            <person name="Mayer L.W."/>
        </authorList>
    </citation>
    <scope>NUCLEOTIDE SEQUENCE</scope>
    <source>
        <strain evidence="3">M6548</strain>
    </source>
</reference>
<proteinExistence type="predicted"/>
<evidence type="ECO:0000313" key="3">
    <source>
        <dbReference type="EMBL" id="AEK12220.1"/>
    </source>
</evidence>
<dbReference type="Pfam" id="PF13524">
    <property type="entry name" value="Glyco_trans_1_2"/>
    <property type="match status" value="1"/>
</dbReference>
<feature type="domain" description="Spore protein YkvP/CgeB glycosyl transferase-like" evidence="1">
    <location>
        <begin position="203"/>
        <end position="323"/>
    </location>
</feature>
<gene>
    <name evidence="2" type="primary">dcs5</name>
    <name evidence="3" type="synonym">dcsE</name>
</gene>
<dbReference type="RefSeq" id="WP_112101945.1">
    <property type="nucleotide sequence ID" value="NZ_UETX01000013.1"/>
</dbReference>
<dbReference type="EMBL" id="HM770877">
    <property type="protein sequence ID" value="AEK12220.1"/>
    <property type="molecule type" value="Genomic_DNA"/>
</dbReference>
<dbReference type="EMBL" id="HQ424464">
    <property type="protein sequence ID" value="AEA72215.1"/>
    <property type="molecule type" value="Genomic_DNA"/>
</dbReference>
<dbReference type="AlphaFoldDB" id="F5A8A6"/>
<sequence>MNIYLVSDELTYQSLSCEQAIKLSVSPFFSYISWRKNKPALLLVESAWQGYRNRWKYKIASYPDYPKRTNEKLVQLVEKAKDKGIPTVFWNKEDSIHFDRFIDSAKHFDYVFTVDENCIPKYKAVMGENPSVHTLMFAVQPKFHSFTGFNFKYHKANFVGSYTHHIHDVRRQWQNSLFSTVLMSGLGLDVFDRNSDRKSQNYRYPNLEGINIHPALKYPDTAKIYKDYLVSLNINTVTDSPTMFSRRLIEILACGGISVTIPSLAVERLFKDYCYIVHSEEEMLELFNRLKYGPSALDLERARAGAEYVENNHTWSHRLKQIADVVGLD</sequence>
<evidence type="ECO:0000259" key="1">
    <source>
        <dbReference type="Pfam" id="PF13524"/>
    </source>
</evidence>
<accession>F5A8A6</accession>
<name>F5A8A6_HAEIF</name>
<reference evidence="2" key="2">
    <citation type="submission" date="2010-10" db="EMBL/GenBank/DDBJ databases">
        <authorList>
            <person name="Lam T.-T."/>
            <person name="Vogel U."/>
            <person name="Claus H."/>
        </authorList>
    </citation>
    <scope>NUCLEOTIDE SEQUENCE</scope>
    <source>
        <strain evidence="2">ATCC 9008</strain>
    </source>
</reference>
<dbReference type="InterPro" id="IPR055259">
    <property type="entry name" value="YkvP/CgeB_Glyco_trans-like"/>
</dbReference>
<organism evidence="2">
    <name type="scientific">Haemophilus influenzae</name>
    <dbReference type="NCBI Taxonomy" id="727"/>
    <lineage>
        <taxon>Bacteria</taxon>
        <taxon>Pseudomonadati</taxon>
        <taxon>Pseudomonadota</taxon>
        <taxon>Gammaproteobacteria</taxon>
        <taxon>Pasteurellales</taxon>
        <taxon>Pasteurellaceae</taxon>
        <taxon>Haemophilus</taxon>
    </lineage>
</organism>
<evidence type="ECO:0000313" key="2">
    <source>
        <dbReference type="EMBL" id="AEA72215.1"/>
    </source>
</evidence>